<dbReference type="Gene3D" id="3.30.420.10">
    <property type="entry name" value="Ribonuclease H-like superfamily/Ribonuclease H"/>
    <property type="match status" value="1"/>
</dbReference>
<dbReference type="Pfam" id="PF13276">
    <property type="entry name" value="HTH_21"/>
    <property type="match status" value="1"/>
</dbReference>
<dbReference type="AlphaFoldDB" id="C5NYZ3"/>
<organism evidence="3 4">
    <name type="scientific">Gemella haemolysans ATCC 10379</name>
    <dbReference type="NCBI Taxonomy" id="546270"/>
    <lineage>
        <taxon>Bacteria</taxon>
        <taxon>Bacillati</taxon>
        <taxon>Bacillota</taxon>
        <taxon>Bacilli</taxon>
        <taxon>Bacillales</taxon>
        <taxon>Gemellaceae</taxon>
        <taxon>Gemella</taxon>
    </lineage>
</organism>
<dbReference type="InterPro" id="IPR050900">
    <property type="entry name" value="Transposase_IS3/IS150/IS904"/>
</dbReference>
<dbReference type="InterPro" id="IPR048020">
    <property type="entry name" value="Transpos_IS3"/>
</dbReference>
<dbReference type="Proteomes" id="UP000006004">
    <property type="component" value="Unassembled WGS sequence"/>
</dbReference>
<dbReference type="GO" id="GO:0015074">
    <property type="term" value="P:DNA integration"/>
    <property type="evidence" value="ECO:0007669"/>
    <property type="project" value="InterPro"/>
</dbReference>
<dbReference type="Pfam" id="PF13333">
    <property type="entry name" value="rve_2"/>
    <property type="match status" value="1"/>
</dbReference>
<dbReference type="PROSITE" id="PS50994">
    <property type="entry name" value="INTEGRASE"/>
    <property type="match status" value="1"/>
</dbReference>
<dbReference type="NCBIfam" id="NF033516">
    <property type="entry name" value="transpos_IS3"/>
    <property type="match status" value="1"/>
</dbReference>
<feature type="domain" description="Integrase catalytic" evidence="2">
    <location>
        <begin position="102"/>
        <end position="264"/>
    </location>
</feature>
<dbReference type="Pfam" id="PF00665">
    <property type="entry name" value="rve"/>
    <property type="match status" value="1"/>
</dbReference>
<proteinExistence type="predicted"/>
<evidence type="ECO:0000313" key="3">
    <source>
        <dbReference type="EMBL" id="EER67779.1"/>
    </source>
</evidence>
<evidence type="ECO:0000313" key="4">
    <source>
        <dbReference type="Proteomes" id="UP000006004"/>
    </source>
</evidence>
<dbReference type="GO" id="GO:0003676">
    <property type="term" value="F:nucleic acid binding"/>
    <property type="evidence" value="ECO:0007669"/>
    <property type="project" value="InterPro"/>
</dbReference>
<reference evidence="3" key="1">
    <citation type="submission" date="2009-01" db="EMBL/GenBank/DDBJ databases">
        <authorList>
            <person name="Fulton L."/>
            <person name="Clifton S."/>
            <person name="Chinwalla A.T."/>
            <person name="Mitreva M."/>
            <person name="Sodergren E."/>
            <person name="Weinstock G."/>
            <person name="Clifton S."/>
            <person name="Dooling D.J."/>
            <person name="Fulton B."/>
            <person name="Minx P."/>
            <person name="Pepin K.H."/>
            <person name="Johnson M."/>
            <person name="Bhonagiri V."/>
            <person name="Nash W.E."/>
            <person name="Mardis E.R."/>
            <person name="Wilson R.K."/>
        </authorList>
    </citation>
    <scope>NUCLEOTIDE SEQUENCE [LARGE SCALE GENOMIC DNA]</scope>
    <source>
        <strain evidence="3">ATCC 10379</strain>
    </source>
</reference>
<dbReference type="PANTHER" id="PTHR46889">
    <property type="entry name" value="TRANSPOSASE INSF FOR INSERTION SEQUENCE IS3B-RELATED"/>
    <property type="match status" value="1"/>
</dbReference>
<evidence type="ECO:0000256" key="1">
    <source>
        <dbReference type="ARBA" id="ARBA00002286"/>
    </source>
</evidence>
<name>C5NYZ3_9BACL</name>
<sequence length="268" mass="31876">MKILGLSRSSYYYTKTKEDKDKKNKNIEEAILFIQEKNKYRYGYRRITLELRNMGFIVNHKKVLRLTRKLGVLSFVRPTRKYNSYKGEIGKIADNIIARDFFASEPLKKCYTDVTQFKIGEDRVYLAPIIDGYNAEIIAYNISFSPNMEQQYEMLSQLQDNRYEGMILHSDQGWQYQHITYRQILKAKGIKQSMSRKGTSADNAFMESFFGVLKSEMYYGFEDTFKNKYELKEAIIDYIKYYNEERIKLNLGGLSPITYRRINRNKYK</sequence>
<evidence type="ECO:0000259" key="2">
    <source>
        <dbReference type="PROSITE" id="PS50994"/>
    </source>
</evidence>
<dbReference type="InterPro" id="IPR012337">
    <property type="entry name" value="RNaseH-like_sf"/>
</dbReference>
<comment type="caution">
    <text evidence="3">The sequence shown here is derived from an EMBL/GenBank/DDBJ whole genome shotgun (WGS) entry which is preliminary data.</text>
</comment>
<dbReference type="InterPro" id="IPR036397">
    <property type="entry name" value="RNaseH_sf"/>
</dbReference>
<dbReference type="InterPro" id="IPR025948">
    <property type="entry name" value="HTH-like_dom"/>
</dbReference>
<dbReference type="SUPFAM" id="SSF53098">
    <property type="entry name" value="Ribonuclease H-like"/>
    <property type="match status" value="1"/>
</dbReference>
<comment type="function">
    <text evidence="1">Involved in the transposition of the insertion sequence.</text>
</comment>
<gene>
    <name evidence="3" type="ORF">GEMHA0001_0683</name>
</gene>
<protein>
    <submittedName>
        <fullName evidence="3">Integrase core domain protein</fullName>
    </submittedName>
</protein>
<dbReference type="eggNOG" id="COG2801">
    <property type="taxonomic scope" value="Bacteria"/>
</dbReference>
<dbReference type="PANTHER" id="PTHR46889:SF4">
    <property type="entry name" value="TRANSPOSASE INSO FOR INSERTION SEQUENCE ELEMENT IS911B-RELATED"/>
    <property type="match status" value="1"/>
</dbReference>
<dbReference type="EMBL" id="ACDZ02000014">
    <property type="protein sequence ID" value="EER67779.1"/>
    <property type="molecule type" value="Genomic_DNA"/>
</dbReference>
<reference evidence="3" key="2">
    <citation type="submission" date="2009-06" db="EMBL/GenBank/DDBJ databases">
        <authorList>
            <person name="Sebastian Y."/>
            <person name="Madupu R."/>
            <person name="Durkin A.S."/>
            <person name="Torralba M."/>
            <person name="Methe B."/>
            <person name="Sutton G.G."/>
            <person name="Strausberg R.L."/>
            <person name="Nelson K.E."/>
        </authorList>
    </citation>
    <scope>NUCLEOTIDE SEQUENCE [LARGE SCALE GENOMIC DNA]</scope>
    <source>
        <strain evidence="3">ATCC 10379</strain>
    </source>
</reference>
<accession>C5NYZ3</accession>
<keyword evidence="4" id="KW-1185">Reference proteome</keyword>
<dbReference type="InterPro" id="IPR001584">
    <property type="entry name" value="Integrase_cat-core"/>
</dbReference>